<evidence type="ECO:0000256" key="1">
    <source>
        <dbReference type="SAM" id="Phobius"/>
    </source>
</evidence>
<accession>A0A415T2J9</accession>
<name>A0A415T2J9_9BACT</name>
<evidence type="ECO:0000313" key="2">
    <source>
        <dbReference type="EMBL" id="RHM95720.1"/>
    </source>
</evidence>
<proteinExistence type="predicted"/>
<reference evidence="2 3" key="1">
    <citation type="submission" date="2018-08" db="EMBL/GenBank/DDBJ databases">
        <title>A genome reference for cultivated species of the human gut microbiota.</title>
        <authorList>
            <person name="Zou Y."/>
            <person name="Xue W."/>
            <person name="Luo G."/>
        </authorList>
    </citation>
    <scope>NUCLEOTIDE SEQUENCE [LARGE SCALE GENOMIC DNA]</scope>
    <source>
        <strain evidence="2 3">AF31-28B-AC</strain>
    </source>
</reference>
<comment type="caution">
    <text evidence="2">The sequence shown here is derived from an EMBL/GenBank/DDBJ whole genome shotgun (WGS) entry which is preliminary data.</text>
</comment>
<feature type="transmembrane region" description="Helical" evidence="1">
    <location>
        <begin position="38"/>
        <end position="58"/>
    </location>
</feature>
<keyword evidence="1" id="KW-1133">Transmembrane helix</keyword>
<keyword evidence="1" id="KW-0472">Membrane</keyword>
<organism evidence="2 3">
    <name type="scientific">Phocaeicola plebeius</name>
    <dbReference type="NCBI Taxonomy" id="310297"/>
    <lineage>
        <taxon>Bacteria</taxon>
        <taxon>Pseudomonadati</taxon>
        <taxon>Bacteroidota</taxon>
        <taxon>Bacteroidia</taxon>
        <taxon>Bacteroidales</taxon>
        <taxon>Bacteroidaceae</taxon>
        <taxon>Phocaeicola</taxon>
    </lineage>
</organism>
<dbReference type="EMBL" id="QRQK01000020">
    <property type="protein sequence ID" value="RHM95720.1"/>
    <property type="molecule type" value="Genomic_DNA"/>
</dbReference>
<protein>
    <recommendedName>
        <fullName evidence="4">DUF4760 domain-containing protein</fullName>
    </recommendedName>
</protein>
<dbReference type="AlphaFoldDB" id="A0A415T2J9"/>
<keyword evidence="1" id="KW-0812">Transmembrane</keyword>
<dbReference type="Proteomes" id="UP000285109">
    <property type="component" value="Unassembled WGS sequence"/>
</dbReference>
<feature type="transmembrane region" description="Helical" evidence="1">
    <location>
        <begin position="6"/>
        <end position="26"/>
    </location>
</feature>
<sequence length="189" mass="21692">MKVKDSLSYSALIVSIIISITSLAIVSPRNKNLDFDYIGVIIGLLSLIVTILIGWQIYSTINIRNLISKEVQDNLKSFEQDSLQAIANSQYVLIMREYQINKVLGDYNKIVFNMSTALYISSLIGNIEKIKFCINILNEIVENRDGDIFVEKEYWNDLANSLYRCTSFCPETIELLKRINHIIYNLPNK</sequence>
<evidence type="ECO:0008006" key="4">
    <source>
        <dbReference type="Google" id="ProtNLM"/>
    </source>
</evidence>
<gene>
    <name evidence="2" type="ORF">DWZ34_10865</name>
</gene>
<evidence type="ECO:0000313" key="3">
    <source>
        <dbReference type="Proteomes" id="UP000285109"/>
    </source>
</evidence>
<dbReference type="RefSeq" id="WP_118494577.1">
    <property type="nucleotide sequence ID" value="NZ_QRQK01000020.1"/>
</dbReference>